<keyword evidence="3" id="KW-0489">Methyltransferase</keyword>
<dbReference type="SUPFAM" id="SSF53335">
    <property type="entry name" value="S-adenosyl-L-methionine-dependent methyltransferases"/>
    <property type="match status" value="1"/>
</dbReference>
<dbReference type="Gene3D" id="3.40.50.2000">
    <property type="entry name" value="Glycogen Phosphorylase B"/>
    <property type="match status" value="2"/>
</dbReference>
<gene>
    <name evidence="3" type="ORF">G3M78_07920</name>
</gene>
<name>A0A7T0C2H6_9BACT</name>
<dbReference type="GO" id="GO:0016757">
    <property type="term" value="F:glycosyltransferase activity"/>
    <property type="evidence" value="ECO:0007669"/>
    <property type="project" value="UniProtKB-ARBA"/>
</dbReference>
<dbReference type="InterPro" id="IPR028098">
    <property type="entry name" value="Glyco_trans_4-like_N"/>
</dbReference>
<dbReference type="InterPro" id="IPR029063">
    <property type="entry name" value="SAM-dependent_MTases_sf"/>
</dbReference>
<reference evidence="4" key="1">
    <citation type="submission" date="2020-02" db="EMBL/GenBank/DDBJ databases">
        <title>Genomic and physiological characterization of two novel Nitrospinaceae genera.</title>
        <authorList>
            <person name="Mueller A.J."/>
            <person name="Jung M.-Y."/>
            <person name="Strachan C.R."/>
            <person name="Herbold C.W."/>
            <person name="Kirkegaard R.H."/>
            <person name="Daims H."/>
        </authorList>
    </citation>
    <scope>NUCLEOTIDE SEQUENCE [LARGE SCALE GENOMIC DNA]</scope>
</reference>
<dbReference type="AlphaFoldDB" id="A0A7T0C2H6"/>
<proteinExistence type="predicted"/>
<dbReference type="CDD" id="cd03794">
    <property type="entry name" value="GT4_WbuB-like"/>
    <property type="match status" value="1"/>
</dbReference>
<dbReference type="Pfam" id="PF13439">
    <property type="entry name" value="Glyco_transf_4"/>
    <property type="match status" value="1"/>
</dbReference>
<dbReference type="GO" id="GO:0008757">
    <property type="term" value="F:S-adenosylmethionine-dependent methyltransferase activity"/>
    <property type="evidence" value="ECO:0007669"/>
    <property type="project" value="InterPro"/>
</dbReference>
<evidence type="ECO:0000313" key="3">
    <source>
        <dbReference type="EMBL" id="QPJ65320.1"/>
    </source>
</evidence>
<keyword evidence="3" id="KW-0808">Transferase</keyword>
<dbReference type="PANTHER" id="PTHR45947:SF15">
    <property type="entry name" value="TEICHURONIC ACID BIOSYNTHESIS GLYCOSYLTRANSFERASE TUAC-RELATED"/>
    <property type="match status" value="1"/>
</dbReference>
<dbReference type="PANTHER" id="PTHR45947">
    <property type="entry name" value="SULFOQUINOVOSYL TRANSFERASE SQD2"/>
    <property type="match status" value="1"/>
</dbReference>
<dbReference type="Pfam" id="PF13692">
    <property type="entry name" value="Glyco_trans_1_4"/>
    <property type="match status" value="1"/>
</dbReference>
<evidence type="ECO:0000259" key="1">
    <source>
        <dbReference type="Pfam" id="PF08241"/>
    </source>
</evidence>
<dbReference type="GO" id="GO:0032259">
    <property type="term" value="P:methylation"/>
    <property type="evidence" value="ECO:0007669"/>
    <property type="project" value="UniProtKB-KW"/>
</dbReference>
<dbReference type="CDD" id="cd02440">
    <property type="entry name" value="AdoMet_MTases"/>
    <property type="match status" value="1"/>
</dbReference>
<evidence type="ECO:0000259" key="2">
    <source>
        <dbReference type="Pfam" id="PF13439"/>
    </source>
</evidence>
<evidence type="ECO:0000313" key="4">
    <source>
        <dbReference type="Proteomes" id="UP000594464"/>
    </source>
</evidence>
<dbReference type="InterPro" id="IPR013216">
    <property type="entry name" value="Methyltransf_11"/>
</dbReference>
<feature type="domain" description="Glycosyltransferase subfamily 4-like N-terminal" evidence="2">
    <location>
        <begin position="566"/>
        <end position="651"/>
    </location>
</feature>
<dbReference type="EMBL" id="CP048620">
    <property type="protein sequence ID" value="QPJ65320.1"/>
    <property type="molecule type" value="Genomic_DNA"/>
</dbReference>
<feature type="domain" description="Methyltransferase type 11" evidence="1">
    <location>
        <begin position="963"/>
        <end position="1057"/>
    </location>
</feature>
<accession>A0A7T0C2H6</accession>
<dbReference type="Gene3D" id="3.40.50.150">
    <property type="entry name" value="Vaccinia Virus protein VP39"/>
    <property type="match status" value="1"/>
</dbReference>
<protein>
    <submittedName>
        <fullName evidence="3">Methyltransferase domain-containing protein</fullName>
    </submittedName>
</protein>
<dbReference type="Proteomes" id="UP000594464">
    <property type="component" value="Chromosome"/>
</dbReference>
<organism evidence="3 4">
    <name type="scientific">Candidatus Nitrohelix vancouverensis</name>
    <dbReference type="NCBI Taxonomy" id="2705534"/>
    <lineage>
        <taxon>Bacteria</taxon>
        <taxon>Pseudomonadati</taxon>
        <taxon>Nitrospinota/Tectimicrobiota group</taxon>
        <taxon>Nitrospinota</taxon>
        <taxon>Nitrospinia</taxon>
        <taxon>Nitrospinales</taxon>
        <taxon>Nitrospinaceae</taxon>
        <taxon>Candidatus Nitrohelix</taxon>
    </lineage>
</organism>
<dbReference type="InterPro" id="IPR050194">
    <property type="entry name" value="Glycosyltransferase_grp1"/>
</dbReference>
<dbReference type="SUPFAM" id="SSF53756">
    <property type="entry name" value="UDP-Glycosyltransferase/glycogen phosphorylase"/>
    <property type="match status" value="1"/>
</dbReference>
<dbReference type="Pfam" id="PF08241">
    <property type="entry name" value="Methyltransf_11"/>
    <property type="match status" value="1"/>
</dbReference>
<sequence length="1167" mass="132705">MESGLPNTPSESSPRYLIFSPDMTSVASISKNELGPVDGYQQWNPPAFTLGETPGIFGELARDANIGGVIFFLSAPAIPLRRLHIARKLLKLHKDVFFFWETQQTIFKLEASHLKQQAVQWGKARIYRKFPRLFSGWRPKVQRIINATQEPTYLYCIPDCSAAGEFKNAQLDSLSAVHTLDLPVNQWRGTPGIDLEFETRKDISGLVICLNTAWPDSMHIDLAQIALSHEAPVWFYWKEVKLLQRITPKTLRRYRKDLFLGRFIKSKTLSRRALFTDVITNQFLYASPFLTQTCILEDERLTLLEERQQLRINLPEFSSSPGILRELETKFYFAGVVLQQNRGWPGRSHLKLAGQLLLRGYKVWFHWSQERALEEIDWERLKSYSRLWFFCQADRIIRGIRYWMRRPSDLADIMATRLIEQASEREIQGIVERGKLETQNIISNANPASFNLPQGFVSPDQPVAGTGVYLRMDFWCPINTGGSYGHTCYVAKELAKVTENFVCFMASRFTLLDEMGLRQIILDPPSQVGTEANIVKGTDHYYKALKPVLEILKPPYIYERIVLGNYAAAKLSRELDIPYIIEYNGSEISMKRSFEDGDSYEFEDLYLNAELAAFKQASLIVVISEAVKEDVVGRGVDPAKVLVNPNGADPDAYGPLTSEKKTELRKEFGWTDEHTVVGFTGTFGGWHGVDVLAESIQSICESAPHVRWMLIGDGNLKYLVDNAVVTHKLQDRVHSAGLVPQTEGQRLMKACDILVSPHSSHMVDSKFFGSPTKLFEYMAMGAGIVASDLEQIGQILHPSLSLAEIDSSSFQAKDQRAILCEPGNAKQFISSVVALANNLELRQTLGNNARQSVLDTFSWQKNIERIWRFAKGEEIDLFPQLKTDPEHSTANKPGLTRIDTEDDYKQEVQNQWNNDPAGSHYVKHTAQHTLEWFKEVEAYRYNIYAPWMHKTMEFAKHGGEKVLEIGGGIGTDLSQFAIHGAQTTDIDLSAGHLALAQENFQHRKLEGKFIHHDAETLPFADNSFDLVYSNGVIHHTPNTSHVVQEMFRVLKPGGRAIVMVYAEHSLHYWTELVWKLGLQKRLLEQMSIGAIMSQHVEISESDQKPLVKVYTKPRLKQMFSDFETIDIVQRQLIQDELPKRLRWMPLKLAGSLMGWNLIVKAQKPHSS</sequence>
<dbReference type="KEGG" id="nva:G3M78_07920"/>